<keyword evidence="4" id="KW-1185">Reference proteome</keyword>
<evidence type="ECO:0000259" key="1">
    <source>
        <dbReference type="Pfam" id="PF01425"/>
    </source>
</evidence>
<dbReference type="Gene3D" id="3.10.490.10">
    <property type="entry name" value="Gamma-glutamyl cyclotransferase-like"/>
    <property type="match status" value="1"/>
</dbReference>
<sequence length="615" mass="62851">MHNTALGAIPAPCEGEPVAETVVDIVNAHRAGRMDPVETVKRAYARLRAYGDPALFITVRDEDEAIAEARALVAAGGGADKPLFGVPVAVKDNIDVAGLPTTAACPAFAYTPAADATAVARLRAAGAIVIGKTNLDQFATGLVGVRSPYGTPRNPHDAALVPGGSSSGSAVAVAAGIVPLALGTDTAGSGRVPAGLNNIVGLKPSLGLVPATGVVPACRSLDTISVFALTTDDAHVGLAAMAGVDAADPFSRAFAPSLPGPLPTGLRVAVPCRSDRLFFGDARAEAAYEAALRLLSDLGATVVEIDMTPFYETARLLYEGPWVAERFAAVGEFMASHRDAVHPVTSEIVLAGSRPTAVDTFRALYRLAALRGQARDALARVDILMVPTAPAAYTVAAVEADPIRLNSHLGTYTNFVNLLDMAGLAVPAAIAPDGTPFGVTLLATAGRDGALASLGRVLHAKTGLPLGATGVPHPDLRALAPGPAEGEFVLAAVGAHLTGLPLNHELTSLGGRYLETTRTAPDYRLFALAGTTPPKPGLLRVAAGSGGRIELELWALRAEAFGRFVAAVPPPLSIGNAVLADGRVVKCFLVEAEAVAGGRDITASGGWRAFLAKAS</sequence>
<dbReference type="NCBIfam" id="NF006043">
    <property type="entry name" value="PRK08186.1"/>
    <property type="match status" value="1"/>
</dbReference>
<name>A0A327L3F2_9BRAD</name>
<evidence type="ECO:0000313" key="4">
    <source>
        <dbReference type="Proteomes" id="UP000249130"/>
    </source>
</evidence>
<dbReference type="Proteomes" id="UP000249130">
    <property type="component" value="Unassembled WGS sequence"/>
</dbReference>
<proteinExistence type="predicted"/>
<dbReference type="GO" id="GO:0016787">
    <property type="term" value="F:hydrolase activity"/>
    <property type="evidence" value="ECO:0007669"/>
    <property type="project" value="UniProtKB-KW"/>
</dbReference>
<dbReference type="InterPro" id="IPR014085">
    <property type="entry name" value="Allophanate_hydrolase"/>
</dbReference>
<dbReference type="InterPro" id="IPR036928">
    <property type="entry name" value="AS_sf"/>
</dbReference>
<dbReference type="EMBL" id="NPEX01000014">
    <property type="protein sequence ID" value="RAI45479.1"/>
    <property type="molecule type" value="Genomic_DNA"/>
</dbReference>
<evidence type="ECO:0000313" key="3">
    <source>
        <dbReference type="EMBL" id="RAI45479.1"/>
    </source>
</evidence>
<feature type="domain" description="Amidase" evidence="1">
    <location>
        <begin position="39"/>
        <end position="451"/>
    </location>
</feature>
<dbReference type="NCBIfam" id="TIGR02713">
    <property type="entry name" value="allophanate_hyd"/>
    <property type="match status" value="1"/>
</dbReference>
<gene>
    <name evidence="3" type="primary">atzF</name>
    <name evidence="3" type="ORF">CH341_03570</name>
</gene>
<dbReference type="SUPFAM" id="SSF75304">
    <property type="entry name" value="Amidase signature (AS) enzymes"/>
    <property type="match status" value="1"/>
</dbReference>
<dbReference type="Pfam" id="PF01425">
    <property type="entry name" value="Amidase"/>
    <property type="match status" value="1"/>
</dbReference>
<dbReference type="AlphaFoldDB" id="A0A327L3F2"/>
<dbReference type="InterPro" id="IPR023631">
    <property type="entry name" value="Amidase_dom"/>
</dbReference>
<accession>A0A327L3F2</accession>
<evidence type="ECO:0000259" key="2">
    <source>
        <dbReference type="Pfam" id="PF21986"/>
    </source>
</evidence>
<reference evidence="3 4" key="1">
    <citation type="submission" date="2017-07" db="EMBL/GenBank/DDBJ databases">
        <title>Draft Genome Sequences of Select Purple Nonsulfur Bacteria.</title>
        <authorList>
            <person name="Lasarre B."/>
            <person name="Mckinlay J.B."/>
        </authorList>
    </citation>
    <scope>NUCLEOTIDE SEQUENCE [LARGE SCALE GENOMIC DNA]</scope>
    <source>
        <strain evidence="3 4">DSM 5909</strain>
    </source>
</reference>
<dbReference type="Gene3D" id="3.90.1300.10">
    <property type="entry name" value="Amidase signature (AS) domain"/>
    <property type="match status" value="1"/>
</dbReference>
<dbReference type="PANTHER" id="PTHR11895">
    <property type="entry name" value="TRANSAMIDASE"/>
    <property type="match status" value="1"/>
</dbReference>
<organism evidence="3 4">
    <name type="scientific">Rhodoplanes roseus</name>
    <dbReference type="NCBI Taxonomy" id="29409"/>
    <lineage>
        <taxon>Bacteria</taxon>
        <taxon>Pseudomonadati</taxon>
        <taxon>Pseudomonadota</taxon>
        <taxon>Alphaproteobacteria</taxon>
        <taxon>Hyphomicrobiales</taxon>
        <taxon>Nitrobacteraceae</taxon>
        <taxon>Rhodoplanes</taxon>
    </lineage>
</organism>
<dbReference type="InterPro" id="IPR000120">
    <property type="entry name" value="Amidase"/>
</dbReference>
<dbReference type="Gene3D" id="1.20.58.1700">
    <property type="match status" value="1"/>
</dbReference>
<dbReference type="InterPro" id="IPR053844">
    <property type="entry name" value="AH_C"/>
</dbReference>
<comment type="caution">
    <text evidence="3">The sequence shown here is derived from an EMBL/GenBank/DDBJ whole genome shotgun (WGS) entry which is preliminary data.</text>
</comment>
<keyword evidence="3" id="KW-0378">Hydrolase</keyword>
<protein>
    <submittedName>
        <fullName evidence="3">Allophanate hydrolase</fullName>
    </submittedName>
</protein>
<dbReference type="OrthoDB" id="9811471at2"/>
<dbReference type="Pfam" id="PF21986">
    <property type="entry name" value="AH_C"/>
    <property type="match status" value="1"/>
</dbReference>
<feature type="domain" description="Allophanate hydrolase C-terminal" evidence="2">
    <location>
        <begin position="490"/>
        <end position="612"/>
    </location>
</feature>
<dbReference type="PANTHER" id="PTHR11895:SF169">
    <property type="entry name" value="GLUTAMYL-TRNA(GLN) AMIDOTRANSFERASE"/>
    <property type="match status" value="1"/>
</dbReference>